<proteinExistence type="predicted"/>
<evidence type="ECO:0000313" key="2">
    <source>
        <dbReference type="EMBL" id="GMH30413.1"/>
    </source>
</evidence>
<dbReference type="AlphaFoldDB" id="A0AAD3TK35"/>
<keyword evidence="3" id="KW-1185">Reference proteome</keyword>
<feature type="compositionally biased region" description="Pro residues" evidence="1">
    <location>
        <begin position="111"/>
        <end position="120"/>
    </location>
</feature>
<organism evidence="2 3">
    <name type="scientific">Nepenthes gracilis</name>
    <name type="common">Slender pitcher plant</name>
    <dbReference type="NCBI Taxonomy" id="150966"/>
    <lineage>
        <taxon>Eukaryota</taxon>
        <taxon>Viridiplantae</taxon>
        <taxon>Streptophyta</taxon>
        <taxon>Embryophyta</taxon>
        <taxon>Tracheophyta</taxon>
        <taxon>Spermatophyta</taxon>
        <taxon>Magnoliopsida</taxon>
        <taxon>eudicotyledons</taxon>
        <taxon>Gunneridae</taxon>
        <taxon>Pentapetalae</taxon>
        <taxon>Caryophyllales</taxon>
        <taxon>Nepenthaceae</taxon>
        <taxon>Nepenthes</taxon>
    </lineage>
</organism>
<gene>
    <name evidence="2" type="ORF">Nepgr_032256</name>
</gene>
<comment type="caution">
    <text evidence="2">The sequence shown here is derived from an EMBL/GenBank/DDBJ whole genome shotgun (WGS) entry which is preliminary data.</text>
</comment>
<name>A0AAD3TK35_NEPGR</name>
<dbReference type="Proteomes" id="UP001279734">
    <property type="component" value="Unassembled WGS sequence"/>
</dbReference>
<feature type="region of interest" description="Disordered" evidence="1">
    <location>
        <begin position="32"/>
        <end position="71"/>
    </location>
</feature>
<protein>
    <submittedName>
        <fullName evidence="2">Uncharacterized protein</fullName>
    </submittedName>
</protein>
<evidence type="ECO:0000313" key="3">
    <source>
        <dbReference type="Proteomes" id="UP001279734"/>
    </source>
</evidence>
<feature type="region of interest" description="Disordered" evidence="1">
    <location>
        <begin position="85"/>
        <end position="120"/>
    </location>
</feature>
<evidence type="ECO:0000256" key="1">
    <source>
        <dbReference type="SAM" id="MobiDB-lite"/>
    </source>
</evidence>
<dbReference type="EMBL" id="BSYO01000038">
    <property type="protein sequence ID" value="GMH30413.1"/>
    <property type="molecule type" value="Genomic_DNA"/>
</dbReference>
<feature type="compositionally biased region" description="Low complexity" evidence="1">
    <location>
        <begin position="88"/>
        <end position="100"/>
    </location>
</feature>
<sequence length="120" mass="11711">MVFEEWFTVPTSAAISHTASAGLTLEVEEGEARVASTGEAPKSGAAAGNATPLCKGGKGSAGNPNGGESTAALEMGGWEELACRPEMPTTTGVGTGVVEEVGQEESGGGPGGPPGGHPCQ</sequence>
<accession>A0AAD3TK35</accession>
<reference evidence="2" key="1">
    <citation type="submission" date="2023-05" db="EMBL/GenBank/DDBJ databases">
        <title>Nepenthes gracilis genome sequencing.</title>
        <authorList>
            <person name="Fukushima K."/>
        </authorList>
    </citation>
    <scope>NUCLEOTIDE SEQUENCE</scope>
    <source>
        <strain evidence="2">SING2019-196</strain>
    </source>
</reference>